<gene>
    <name evidence="2" type="ORF">KP509_07G076400</name>
</gene>
<sequence length="126" mass="12943">MDKIEEKLHIGGHKEDANHAHATAGLDGGHGAQANHGQYVQSAGKYGEHGHVAGPEGHGANAYGAKDAHTGHQEGPLEKIKNKVKGKKGGAAGHGEDGSSSSSSESDGEGGRRICLVVQKKKHGIF</sequence>
<dbReference type="OrthoDB" id="2004916at2759"/>
<evidence type="ECO:0000313" key="3">
    <source>
        <dbReference type="Proteomes" id="UP000825935"/>
    </source>
</evidence>
<reference evidence="2" key="1">
    <citation type="submission" date="2021-08" db="EMBL/GenBank/DDBJ databases">
        <title>WGS assembly of Ceratopteris richardii.</title>
        <authorList>
            <person name="Marchant D.B."/>
            <person name="Chen G."/>
            <person name="Jenkins J."/>
            <person name="Shu S."/>
            <person name="Leebens-Mack J."/>
            <person name="Grimwood J."/>
            <person name="Schmutz J."/>
            <person name="Soltis P."/>
            <person name="Soltis D."/>
            <person name="Chen Z.-H."/>
        </authorList>
    </citation>
    <scope>NUCLEOTIDE SEQUENCE</scope>
    <source>
        <strain evidence="2">Whitten #5841</strain>
        <tissue evidence="2">Leaf</tissue>
    </source>
</reference>
<comment type="caution">
    <text evidence="2">The sequence shown here is derived from an EMBL/GenBank/DDBJ whole genome shotgun (WGS) entry which is preliminary data.</text>
</comment>
<dbReference type="Proteomes" id="UP000825935">
    <property type="component" value="Chromosome 7"/>
</dbReference>
<keyword evidence="3" id="KW-1185">Reference proteome</keyword>
<name>A0A8T2UJB7_CERRI</name>
<accession>A0A8T2UJB7</accession>
<feature type="region of interest" description="Disordered" evidence="1">
    <location>
        <begin position="1"/>
        <end position="115"/>
    </location>
</feature>
<evidence type="ECO:0000256" key="1">
    <source>
        <dbReference type="SAM" id="MobiDB-lite"/>
    </source>
</evidence>
<proteinExistence type="predicted"/>
<organism evidence="2 3">
    <name type="scientific">Ceratopteris richardii</name>
    <name type="common">Triangle waterfern</name>
    <dbReference type="NCBI Taxonomy" id="49495"/>
    <lineage>
        <taxon>Eukaryota</taxon>
        <taxon>Viridiplantae</taxon>
        <taxon>Streptophyta</taxon>
        <taxon>Embryophyta</taxon>
        <taxon>Tracheophyta</taxon>
        <taxon>Polypodiopsida</taxon>
        <taxon>Polypodiidae</taxon>
        <taxon>Polypodiales</taxon>
        <taxon>Pteridineae</taxon>
        <taxon>Pteridaceae</taxon>
        <taxon>Parkerioideae</taxon>
        <taxon>Ceratopteris</taxon>
    </lineage>
</organism>
<feature type="compositionally biased region" description="Basic and acidic residues" evidence="1">
    <location>
        <begin position="1"/>
        <end position="19"/>
    </location>
</feature>
<dbReference type="AlphaFoldDB" id="A0A8T2UJB7"/>
<dbReference type="EMBL" id="CM035412">
    <property type="protein sequence ID" value="KAH7433595.1"/>
    <property type="molecule type" value="Genomic_DNA"/>
</dbReference>
<evidence type="ECO:0000313" key="2">
    <source>
        <dbReference type="EMBL" id="KAH7433595.1"/>
    </source>
</evidence>
<feature type="compositionally biased region" description="Basic and acidic residues" evidence="1">
    <location>
        <begin position="66"/>
        <end position="81"/>
    </location>
</feature>
<protein>
    <submittedName>
        <fullName evidence="2">Uncharacterized protein</fullName>
    </submittedName>
</protein>